<evidence type="ECO:0000313" key="2">
    <source>
        <dbReference type="Proteomes" id="UP001162162"/>
    </source>
</evidence>
<name>A0AAV8ZDK9_9CUCU</name>
<proteinExistence type="predicted"/>
<sequence>MTSVLVQELNEDDPDQRLLYNLIQIMWEIAKTTVEIDNDEFCLSCSLTLQRHIGDYLLVYYENVNSVLSLAELLQIVDDVNSLLLAADDTVNDPVKNKFEGVLKKDIDFTKLRQI</sequence>
<organism evidence="1 2">
    <name type="scientific">Aromia moschata</name>
    <dbReference type="NCBI Taxonomy" id="1265417"/>
    <lineage>
        <taxon>Eukaryota</taxon>
        <taxon>Metazoa</taxon>
        <taxon>Ecdysozoa</taxon>
        <taxon>Arthropoda</taxon>
        <taxon>Hexapoda</taxon>
        <taxon>Insecta</taxon>
        <taxon>Pterygota</taxon>
        <taxon>Neoptera</taxon>
        <taxon>Endopterygota</taxon>
        <taxon>Coleoptera</taxon>
        <taxon>Polyphaga</taxon>
        <taxon>Cucujiformia</taxon>
        <taxon>Chrysomeloidea</taxon>
        <taxon>Cerambycidae</taxon>
        <taxon>Cerambycinae</taxon>
        <taxon>Callichromatini</taxon>
        <taxon>Aromia</taxon>
    </lineage>
</organism>
<gene>
    <name evidence="1" type="ORF">NQ318_018305</name>
</gene>
<keyword evidence="2" id="KW-1185">Reference proteome</keyword>
<protein>
    <submittedName>
        <fullName evidence="1">Uncharacterized protein</fullName>
    </submittedName>
</protein>
<reference evidence="1" key="1">
    <citation type="journal article" date="2023" name="Insect Mol. Biol.">
        <title>Genome sequencing provides insights into the evolution of gene families encoding plant cell wall-degrading enzymes in longhorned beetles.</title>
        <authorList>
            <person name="Shin N.R."/>
            <person name="Okamura Y."/>
            <person name="Kirsch R."/>
            <person name="Pauchet Y."/>
        </authorList>
    </citation>
    <scope>NUCLEOTIDE SEQUENCE</scope>
    <source>
        <strain evidence="1">AMC_N1</strain>
    </source>
</reference>
<dbReference type="AlphaFoldDB" id="A0AAV8ZDK9"/>
<dbReference type="Proteomes" id="UP001162162">
    <property type="component" value="Unassembled WGS sequence"/>
</dbReference>
<accession>A0AAV8ZDK9</accession>
<dbReference type="EMBL" id="JAPWTK010000003">
    <property type="protein sequence ID" value="KAJ8962326.1"/>
    <property type="molecule type" value="Genomic_DNA"/>
</dbReference>
<evidence type="ECO:0000313" key="1">
    <source>
        <dbReference type="EMBL" id="KAJ8962326.1"/>
    </source>
</evidence>
<comment type="caution">
    <text evidence="1">The sequence shown here is derived from an EMBL/GenBank/DDBJ whole genome shotgun (WGS) entry which is preliminary data.</text>
</comment>